<name>A0A1M7YH39_9BACT</name>
<dbReference type="STRING" id="1121416.SAMN02745220_04293"/>
<keyword evidence="1" id="KW-0472">Membrane</keyword>
<accession>A0A1M7YH39</accession>
<dbReference type="PIRSF" id="PIRSF011443">
    <property type="entry name" value="YgjV"/>
    <property type="match status" value="1"/>
</dbReference>
<dbReference type="OrthoDB" id="7356190at2"/>
<dbReference type="EMBL" id="FRFE01000030">
    <property type="protein sequence ID" value="SHO51945.1"/>
    <property type="molecule type" value="Genomic_DNA"/>
</dbReference>
<keyword evidence="3" id="KW-1185">Reference proteome</keyword>
<evidence type="ECO:0000256" key="1">
    <source>
        <dbReference type="SAM" id="Phobius"/>
    </source>
</evidence>
<keyword evidence="1" id="KW-0812">Transmembrane</keyword>
<dbReference type="InterPro" id="IPR026267">
    <property type="entry name" value="YgjV"/>
</dbReference>
<evidence type="ECO:0000313" key="2">
    <source>
        <dbReference type="EMBL" id="SHO51945.1"/>
    </source>
</evidence>
<protein>
    <submittedName>
        <fullName evidence="2">Inner membrane protein</fullName>
    </submittedName>
</protein>
<organism evidence="2 3">
    <name type="scientific">Desulfopila aestuarii DSM 18488</name>
    <dbReference type="NCBI Taxonomy" id="1121416"/>
    <lineage>
        <taxon>Bacteria</taxon>
        <taxon>Pseudomonadati</taxon>
        <taxon>Thermodesulfobacteriota</taxon>
        <taxon>Desulfobulbia</taxon>
        <taxon>Desulfobulbales</taxon>
        <taxon>Desulfocapsaceae</taxon>
        <taxon>Desulfopila</taxon>
    </lineage>
</organism>
<dbReference type="InterPro" id="IPR019629">
    <property type="entry name" value="Uncharacterised_HI1736/YgjV"/>
</dbReference>
<feature type="transmembrane region" description="Helical" evidence="1">
    <location>
        <begin position="26"/>
        <end position="46"/>
    </location>
</feature>
<dbReference type="AlphaFoldDB" id="A0A1M7YH39"/>
<feature type="transmembrane region" description="Helical" evidence="1">
    <location>
        <begin position="77"/>
        <end position="105"/>
    </location>
</feature>
<dbReference type="Proteomes" id="UP000184603">
    <property type="component" value="Unassembled WGS sequence"/>
</dbReference>
<keyword evidence="1" id="KW-1133">Transmembrane helix</keyword>
<proteinExistence type="predicted"/>
<reference evidence="2 3" key="1">
    <citation type="submission" date="2016-12" db="EMBL/GenBank/DDBJ databases">
        <authorList>
            <person name="Song W.-J."/>
            <person name="Kurnit D.M."/>
        </authorList>
    </citation>
    <scope>NUCLEOTIDE SEQUENCE [LARGE SCALE GENOMIC DNA]</scope>
    <source>
        <strain evidence="2 3">DSM 18488</strain>
    </source>
</reference>
<sequence length="169" mass="18452">MSLFVLSQVLVGVALCSDIISFQFKKRAHIISCLFASCILISLHFICLGHWTAACLGILAASRFLVSLFSTSRVVMLFFMGMAILASILTYEGLLSILGCGGSLFGTVASFSKDDKLLRQLMLIGTILWLVHNIIAGSPGAVVVEIFFICSNLVGYFRYYIRPARQALS</sequence>
<gene>
    <name evidence="2" type="ORF">SAMN02745220_04293</name>
</gene>
<dbReference type="RefSeq" id="WP_073615709.1">
    <property type="nucleotide sequence ID" value="NZ_FRFE01000030.1"/>
</dbReference>
<dbReference type="Pfam" id="PF10688">
    <property type="entry name" value="Imp-YgjV"/>
    <property type="match status" value="1"/>
</dbReference>
<evidence type="ECO:0000313" key="3">
    <source>
        <dbReference type="Proteomes" id="UP000184603"/>
    </source>
</evidence>